<dbReference type="FunFam" id="1.10.3370.10:FF:000001">
    <property type="entry name" value="Preprotein translocase subunit SecY"/>
    <property type="match status" value="1"/>
</dbReference>
<feature type="transmembrane region" description="Helical" evidence="10">
    <location>
        <begin position="371"/>
        <end position="393"/>
    </location>
</feature>
<keyword evidence="6 10" id="KW-1133">Transmembrane helix</keyword>
<reference evidence="12 13" key="1">
    <citation type="submission" date="2020-08" db="EMBL/GenBank/DDBJ databases">
        <title>Genomic Encyclopedia of Type Strains, Phase IV (KMG-IV): sequencing the most valuable type-strain genomes for metagenomic binning, comparative biology and taxonomic classification.</title>
        <authorList>
            <person name="Goeker M."/>
        </authorList>
    </citation>
    <scope>NUCLEOTIDE SEQUENCE [LARGE SCALE GENOMIC DNA]</scope>
    <source>
        <strain evidence="12 13">DSM 103679</strain>
    </source>
</reference>
<dbReference type="SUPFAM" id="SSF103491">
    <property type="entry name" value="Preprotein translocase SecY subunit"/>
    <property type="match status" value="1"/>
</dbReference>
<dbReference type="Pfam" id="PF00344">
    <property type="entry name" value="SecY"/>
    <property type="match status" value="1"/>
</dbReference>
<evidence type="ECO:0000256" key="10">
    <source>
        <dbReference type="HAMAP-Rule" id="MF_01465"/>
    </source>
</evidence>
<feature type="transmembrane region" description="Helical" evidence="10">
    <location>
        <begin position="187"/>
        <end position="205"/>
    </location>
</feature>
<dbReference type="InterPro" id="IPR026593">
    <property type="entry name" value="SecY"/>
</dbReference>
<keyword evidence="4 10" id="KW-0812">Transmembrane</keyword>
<comment type="subcellular location">
    <subcellularLocation>
        <location evidence="10">Cell membrane</location>
        <topology evidence="10">Multi-pass membrane protein</topology>
    </subcellularLocation>
    <subcellularLocation>
        <location evidence="1">Membrane</location>
        <topology evidence="1">Multi-pass membrane protein</topology>
    </subcellularLocation>
</comment>
<evidence type="ECO:0000256" key="3">
    <source>
        <dbReference type="ARBA" id="ARBA00022448"/>
    </source>
</evidence>
<feature type="transmembrane region" description="Helical" evidence="10">
    <location>
        <begin position="77"/>
        <end position="102"/>
    </location>
</feature>
<dbReference type="PIRSF" id="PIRSF004557">
    <property type="entry name" value="SecY"/>
    <property type="match status" value="1"/>
</dbReference>
<evidence type="ECO:0000256" key="4">
    <source>
        <dbReference type="ARBA" id="ARBA00022692"/>
    </source>
</evidence>
<evidence type="ECO:0000313" key="12">
    <source>
        <dbReference type="EMBL" id="MBB5218620.1"/>
    </source>
</evidence>
<keyword evidence="8 10" id="KW-0472">Membrane</keyword>
<dbReference type="PANTHER" id="PTHR10906">
    <property type="entry name" value="SECY/SEC61-ALPHA FAMILY MEMBER"/>
    <property type="match status" value="1"/>
</dbReference>
<dbReference type="GO" id="GO:0006605">
    <property type="term" value="P:protein targeting"/>
    <property type="evidence" value="ECO:0007669"/>
    <property type="project" value="UniProtKB-UniRule"/>
</dbReference>
<sequence length="444" mass="48742">MANNPVVNMFKVKEIRNRILFTLLILAVFRLGTVLTIPGLNAAALVDYFSDLAKSNKAESAFASYMDFFAGGAFEKFSVFMLGVMPYISTQIILQLALVIFPSLKRIAQEEGGQRRVQMWTRVGTVIVCIIQALAITAYVSSINAATQGAAVTKYYSNWMAILTVTAGSMITVWMGDQITAHGIGNGISMLIFAGIVARLPSAVWELITMVRNDGLNVVYVIVALGLFLVIIGLVVFEQSGERKIPVHYAKRVVGRKMYGGQSTYIPFKINPSGVIPIIFASAFLTFPLQIATSLQKKAGWLNWLAAKLNPMGVWYNVIEVLLIIFFAYFYTQVTLNPTEIAKNIRENGGSIPGIRTDKTESYLQKVLNRLILPGSLYLAFIALIPTLIQIAFGFPASISMLMGGTSLLILVGVDIDTMAQVEALLKMHHHDGLTKKGLKSRNL</sequence>
<dbReference type="PRINTS" id="PR00303">
    <property type="entry name" value="SECYTRNLCASE"/>
</dbReference>
<feature type="transmembrane region" description="Helical" evidence="10">
    <location>
        <begin position="123"/>
        <end position="143"/>
    </location>
</feature>
<gene>
    <name evidence="10" type="primary">secY</name>
    <name evidence="12" type="ORF">HNP77_000989</name>
</gene>
<evidence type="ECO:0000256" key="6">
    <source>
        <dbReference type="ARBA" id="ARBA00022989"/>
    </source>
</evidence>
<proteinExistence type="inferred from homology"/>
<dbReference type="NCBIfam" id="TIGR00967">
    <property type="entry name" value="3a0501s007"/>
    <property type="match status" value="1"/>
</dbReference>
<dbReference type="Proteomes" id="UP000578697">
    <property type="component" value="Unassembled WGS sequence"/>
</dbReference>
<name>A0A840SD18_9SPIR</name>
<dbReference type="InterPro" id="IPR002208">
    <property type="entry name" value="SecY/SEC61-alpha"/>
</dbReference>
<evidence type="ECO:0000256" key="5">
    <source>
        <dbReference type="ARBA" id="ARBA00022927"/>
    </source>
</evidence>
<evidence type="ECO:0000256" key="7">
    <source>
        <dbReference type="ARBA" id="ARBA00023010"/>
    </source>
</evidence>
<evidence type="ECO:0000256" key="8">
    <source>
        <dbReference type="ARBA" id="ARBA00023136"/>
    </source>
</evidence>
<feature type="transmembrane region" description="Helical" evidence="10">
    <location>
        <begin position="399"/>
        <end position="420"/>
    </location>
</feature>
<comment type="similarity">
    <text evidence="2 10 11">Belongs to the SecY/SEC61-alpha family.</text>
</comment>
<comment type="caution">
    <text evidence="12">The sequence shown here is derived from an EMBL/GenBank/DDBJ whole genome shotgun (WGS) entry which is preliminary data.</text>
</comment>
<feature type="transmembrane region" description="Helical" evidence="10">
    <location>
        <begin position="313"/>
        <end position="331"/>
    </location>
</feature>
<evidence type="ECO:0000256" key="9">
    <source>
        <dbReference type="ARBA" id="ARBA00039733"/>
    </source>
</evidence>
<evidence type="ECO:0000256" key="2">
    <source>
        <dbReference type="ARBA" id="ARBA00005751"/>
    </source>
</evidence>
<dbReference type="GO" id="GO:0005886">
    <property type="term" value="C:plasma membrane"/>
    <property type="evidence" value="ECO:0007669"/>
    <property type="project" value="UniProtKB-SubCell"/>
</dbReference>
<evidence type="ECO:0000256" key="1">
    <source>
        <dbReference type="ARBA" id="ARBA00004141"/>
    </source>
</evidence>
<keyword evidence="5 10" id="KW-0653">Protein transport</keyword>
<keyword evidence="10" id="KW-1003">Cell membrane</keyword>
<dbReference type="HAMAP" id="MF_01465">
    <property type="entry name" value="SecY"/>
    <property type="match status" value="1"/>
</dbReference>
<keyword evidence="13" id="KW-1185">Reference proteome</keyword>
<feature type="transmembrane region" description="Helical" evidence="10">
    <location>
        <begin position="217"/>
        <end position="237"/>
    </location>
</feature>
<dbReference type="EMBL" id="JACHFR010000002">
    <property type="protein sequence ID" value="MBB5218620.1"/>
    <property type="molecule type" value="Genomic_DNA"/>
</dbReference>
<comment type="function">
    <text evidence="10">The central subunit of the protein translocation channel SecYEG. Consists of two halves formed by TMs 1-5 and 6-10. These two domains form a lateral gate at the front which open onto the bilayer between TMs 2 and 7, and are clamped together by SecE at the back. The channel is closed by both a pore ring composed of hydrophobic SecY resides and a short helix (helix 2A) on the extracellular side of the membrane which forms a plug. The plug probably moves laterally to allow the channel to open. The ring and the pore may move independently.</text>
</comment>
<dbReference type="Gene3D" id="1.10.3370.10">
    <property type="entry name" value="SecY subunit domain"/>
    <property type="match status" value="1"/>
</dbReference>
<feature type="transmembrane region" description="Helical" evidence="10">
    <location>
        <begin position="274"/>
        <end position="293"/>
    </location>
</feature>
<evidence type="ECO:0000313" key="13">
    <source>
        <dbReference type="Proteomes" id="UP000578697"/>
    </source>
</evidence>
<accession>A0A840SD18</accession>
<comment type="subunit">
    <text evidence="10">Component of the Sec protein translocase complex. Heterotrimer consisting of SecY, SecE and SecG subunits. The heterotrimers can form oligomers, although 1 heterotrimer is thought to be able to translocate proteins. Interacts with the ribosome. Interacts with SecDF, and other proteins may be involved. Interacts with SecA.</text>
</comment>
<feature type="transmembrane region" description="Helical" evidence="10">
    <location>
        <begin position="19"/>
        <end position="40"/>
    </location>
</feature>
<dbReference type="GO" id="GO:0065002">
    <property type="term" value="P:intracellular protein transmembrane transport"/>
    <property type="evidence" value="ECO:0007669"/>
    <property type="project" value="UniProtKB-UniRule"/>
</dbReference>
<dbReference type="AlphaFoldDB" id="A0A840SD18"/>
<dbReference type="RefSeq" id="WP_184652068.1">
    <property type="nucleotide sequence ID" value="NZ_JACHFR010000002.1"/>
</dbReference>
<feature type="transmembrane region" description="Helical" evidence="10">
    <location>
        <begin position="155"/>
        <end position="175"/>
    </location>
</feature>
<organism evidence="12 13">
    <name type="scientific">Treponema rectale</name>
    <dbReference type="NCBI Taxonomy" id="744512"/>
    <lineage>
        <taxon>Bacteria</taxon>
        <taxon>Pseudomonadati</taxon>
        <taxon>Spirochaetota</taxon>
        <taxon>Spirochaetia</taxon>
        <taxon>Spirochaetales</taxon>
        <taxon>Treponemataceae</taxon>
        <taxon>Treponema</taxon>
    </lineage>
</organism>
<protein>
    <recommendedName>
        <fullName evidence="9 10">Protein translocase subunit SecY</fullName>
    </recommendedName>
</protein>
<keyword evidence="3 10" id="KW-0813">Transport</keyword>
<keyword evidence="7 10" id="KW-0811">Translocation</keyword>
<dbReference type="GO" id="GO:0043952">
    <property type="term" value="P:protein transport by the Sec complex"/>
    <property type="evidence" value="ECO:0007669"/>
    <property type="project" value="UniProtKB-UniRule"/>
</dbReference>
<evidence type="ECO:0000256" key="11">
    <source>
        <dbReference type="RuleBase" id="RU004349"/>
    </source>
</evidence>
<dbReference type="InterPro" id="IPR023201">
    <property type="entry name" value="SecY_dom_sf"/>
</dbReference>